<dbReference type="RefSeq" id="WP_192556847.1">
    <property type="nucleotide sequence ID" value="NZ_JACZZA010000011.1"/>
</dbReference>
<dbReference type="Gene3D" id="2.30.38.10">
    <property type="entry name" value="Luciferase, Domain 3"/>
    <property type="match status" value="4"/>
</dbReference>
<dbReference type="Gene3D" id="3.40.50.980">
    <property type="match status" value="8"/>
</dbReference>
<dbReference type="PROSITE" id="PS00455">
    <property type="entry name" value="AMP_BINDING"/>
    <property type="match status" value="4"/>
</dbReference>
<protein>
    <submittedName>
        <fullName evidence="5">Amino acid adenylation domain-containing protein</fullName>
    </submittedName>
</protein>
<accession>A0ABR9GDA3</accession>
<name>A0ABR9GDA3_9GAMM</name>
<dbReference type="Pfam" id="PF00668">
    <property type="entry name" value="Condensation"/>
    <property type="match status" value="4"/>
</dbReference>
<dbReference type="NCBIfam" id="NF003417">
    <property type="entry name" value="PRK04813.1"/>
    <property type="match status" value="4"/>
</dbReference>
<dbReference type="InterPro" id="IPR001242">
    <property type="entry name" value="Condensation_dom"/>
</dbReference>
<proteinExistence type="predicted"/>
<dbReference type="Gene3D" id="3.30.300.30">
    <property type="match status" value="4"/>
</dbReference>
<dbReference type="InterPro" id="IPR006162">
    <property type="entry name" value="Ppantetheine_attach_site"/>
</dbReference>
<keyword evidence="3" id="KW-0597">Phosphoprotein</keyword>
<dbReference type="Gene3D" id="3.30.559.30">
    <property type="entry name" value="Nonribosomal peptide synthetase, condensation domain"/>
    <property type="match status" value="4"/>
</dbReference>
<dbReference type="CDD" id="cd12117">
    <property type="entry name" value="A_NRPS_Srf_like"/>
    <property type="match status" value="2"/>
</dbReference>
<dbReference type="SUPFAM" id="SSF53474">
    <property type="entry name" value="alpha/beta-Hydrolases"/>
    <property type="match status" value="2"/>
</dbReference>
<organism evidence="5 6">
    <name type="scientific">Dyella acidiphila</name>
    <dbReference type="NCBI Taxonomy" id="2775866"/>
    <lineage>
        <taxon>Bacteria</taxon>
        <taxon>Pseudomonadati</taxon>
        <taxon>Pseudomonadota</taxon>
        <taxon>Gammaproteobacteria</taxon>
        <taxon>Lysobacterales</taxon>
        <taxon>Rhodanobacteraceae</taxon>
        <taxon>Dyella</taxon>
    </lineage>
</organism>
<dbReference type="SMART" id="SM00824">
    <property type="entry name" value="PKS_TE"/>
    <property type="match status" value="1"/>
</dbReference>
<dbReference type="InterPro" id="IPR045851">
    <property type="entry name" value="AMP-bd_C_sf"/>
</dbReference>
<evidence type="ECO:0000313" key="5">
    <source>
        <dbReference type="EMBL" id="MBE1162008.1"/>
    </source>
</evidence>
<dbReference type="PROSITE" id="PS00012">
    <property type="entry name" value="PHOSPHOPANTETHEINE"/>
    <property type="match status" value="3"/>
</dbReference>
<reference evidence="5 6" key="1">
    <citation type="submission" date="2020-09" db="EMBL/GenBank/DDBJ databases">
        <title>Dyella sp. 7MK23 isolated from forest soil.</title>
        <authorList>
            <person name="Fu J."/>
        </authorList>
    </citation>
    <scope>NUCLEOTIDE SEQUENCE [LARGE SCALE GENOMIC DNA]</scope>
    <source>
        <strain evidence="5 6">7MK23</strain>
    </source>
</reference>
<dbReference type="CDD" id="cd19544">
    <property type="entry name" value="E-C_NRPS"/>
    <property type="match status" value="2"/>
</dbReference>
<dbReference type="PANTHER" id="PTHR45527:SF1">
    <property type="entry name" value="FATTY ACID SYNTHASE"/>
    <property type="match status" value="1"/>
</dbReference>
<keyword evidence="6" id="KW-1185">Reference proteome</keyword>
<dbReference type="Gene3D" id="1.10.1200.10">
    <property type="entry name" value="ACP-like"/>
    <property type="match status" value="4"/>
</dbReference>
<dbReference type="InterPro" id="IPR020802">
    <property type="entry name" value="TesA-like"/>
</dbReference>
<feature type="domain" description="Carrier" evidence="4">
    <location>
        <begin position="2084"/>
        <end position="2158"/>
    </location>
</feature>
<dbReference type="Gene3D" id="3.40.50.1820">
    <property type="entry name" value="alpha/beta hydrolase"/>
    <property type="match status" value="2"/>
</dbReference>
<comment type="cofactor">
    <cofactor evidence="1">
        <name>pantetheine 4'-phosphate</name>
        <dbReference type="ChEBI" id="CHEBI:47942"/>
    </cofactor>
</comment>
<dbReference type="PROSITE" id="PS50075">
    <property type="entry name" value="CARRIER"/>
    <property type="match status" value="4"/>
</dbReference>
<dbReference type="InterPro" id="IPR009081">
    <property type="entry name" value="PP-bd_ACP"/>
</dbReference>
<dbReference type="InterPro" id="IPR000873">
    <property type="entry name" value="AMP-dep_synth/lig_dom"/>
</dbReference>
<dbReference type="InterPro" id="IPR001031">
    <property type="entry name" value="Thioesterase"/>
</dbReference>
<dbReference type="SUPFAM" id="SSF52777">
    <property type="entry name" value="CoA-dependent acyltransferases"/>
    <property type="match status" value="8"/>
</dbReference>
<evidence type="ECO:0000259" key="4">
    <source>
        <dbReference type="PROSITE" id="PS50075"/>
    </source>
</evidence>
<dbReference type="InterPro" id="IPR029058">
    <property type="entry name" value="AB_hydrolase_fold"/>
</dbReference>
<comment type="caution">
    <text evidence="5">The sequence shown here is derived from an EMBL/GenBank/DDBJ whole genome shotgun (WGS) entry which is preliminary data.</text>
</comment>
<dbReference type="CDD" id="cd19531">
    <property type="entry name" value="LCL_NRPS-like"/>
    <property type="match status" value="2"/>
</dbReference>
<dbReference type="InterPro" id="IPR010071">
    <property type="entry name" value="AA_adenyl_dom"/>
</dbReference>
<dbReference type="SUPFAM" id="SSF47336">
    <property type="entry name" value="ACP-like"/>
    <property type="match status" value="4"/>
</dbReference>
<dbReference type="Pfam" id="PF00975">
    <property type="entry name" value="Thioesterase"/>
    <property type="match status" value="2"/>
</dbReference>
<evidence type="ECO:0000313" key="6">
    <source>
        <dbReference type="Proteomes" id="UP000651010"/>
    </source>
</evidence>
<dbReference type="InterPro" id="IPR020845">
    <property type="entry name" value="AMP-binding_CS"/>
</dbReference>
<dbReference type="NCBIfam" id="TIGR01733">
    <property type="entry name" value="AA-adenyl-dom"/>
    <property type="match status" value="4"/>
</dbReference>
<dbReference type="SMART" id="SM00823">
    <property type="entry name" value="PKS_PP"/>
    <property type="match status" value="4"/>
</dbReference>
<dbReference type="InterPro" id="IPR020806">
    <property type="entry name" value="PKS_PP-bd"/>
</dbReference>
<evidence type="ECO:0000256" key="3">
    <source>
        <dbReference type="ARBA" id="ARBA00022553"/>
    </source>
</evidence>
<dbReference type="InterPro" id="IPR025110">
    <property type="entry name" value="AMP-bd_C"/>
</dbReference>
<dbReference type="Proteomes" id="UP000651010">
    <property type="component" value="Unassembled WGS sequence"/>
</dbReference>
<dbReference type="Pfam" id="PF13193">
    <property type="entry name" value="AMP-binding_C"/>
    <property type="match status" value="4"/>
</dbReference>
<dbReference type="SUPFAM" id="SSF56801">
    <property type="entry name" value="Acetyl-CoA synthetase-like"/>
    <property type="match status" value="4"/>
</dbReference>
<feature type="domain" description="Carrier" evidence="4">
    <location>
        <begin position="1013"/>
        <end position="1088"/>
    </location>
</feature>
<dbReference type="Gene3D" id="3.30.559.10">
    <property type="entry name" value="Chloramphenicol acetyltransferase-like domain"/>
    <property type="match status" value="4"/>
</dbReference>
<dbReference type="Pfam" id="PF00501">
    <property type="entry name" value="AMP-binding"/>
    <property type="match status" value="4"/>
</dbReference>
<dbReference type="EMBL" id="JACZZA010000011">
    <property type="protein sequence ID" value="MBE1162008.1"/>
    <property type="molecule type" value="Genomic_DNA"/>
</dbReference>
<dbReference type="InterPro" id="IPR023213">
    <property type="entry name" value="CAT-like_dom_sf"/>
</dbReference>
<evidence type="ECO:0000256" key="2">
    <source>
        <dbReference type="ARBA" id="ARBA00022450"/>
    </source>
</evidence>
<dbReference type="Pfam" id="PF00550">
    <property type="entry name" value="PP-binding"/>
    <property type="match status" value="4"/>
</dbReference>
<feature type="domain" description="Carrier" evidence="4">
    <location>
        <begin position="4250"/>
        <end position="4325"/>
    </location>
</feature>
<dbReference type="InterPro" id="IPR036736">
    <property type="entry name" value="ACP-like_sf"/>
</dbReference>
<dbReference type="CDD" id="cd05930">
    <property type="entry name" value="A_NRPS"/>
    <property type="match status" value="2"/>
</dbReference>
<evidence type="ECO:0000256" key="1">
    <source>
        <dbReference type="ARBA" id="ARBA00001957"/>
    </source>
</evidence>
<dbReference type="PANTHER" id="PTHR45527">
    <property type="entry name" value="NONRIBOSOMAL PEPTIDE SYNTHETASE"/>
    <property type="match status" value="1"/>
</dbReference>
<gene>
    <name evidence="5" type="ORF">IGX34_16615</name>
</gene>
<sequence length="4888" mass="532976">MTKSPSLEELKQAVLLKRLNERMRAQQPAAATPAIPAADRSQPLPLSWAQQRLWFLDQLDRAAGAAYHLPAALRLRGQLNRPALQASLERIVERHEVLRTSFVAIDGEPVQRIHAAQAFELPLLDLRTEPDAESHAQQLAVEEAHAPFDLARGPLLRGRLLQLADNEHILLLTQHHIVSDGWSIGVLVRDLSALYEAFVQGRPDPLPSLPIQYADYAVWQRQALAPDTLRAQAEYWKQQLSGAPELLALPTDRPRPAVQRYVGDQLSWTLSPALSASVRQLCQQHGVTLFMAGLAAWSVLLSRWCGQHEVVIGIPAANRKHAELEALIGFFVNTSALRIRLEDAPTVEALLARIQQQLIEAHAYQDVPFEQVVEALQPVRSLSHSPVFQVMLAINNTPGGVLELPGLSLQALEPATRTSHFDLTLYLQDDGKQIECRLTYASDLFDRGSIERMARQYERVLQGMTADPQQAVDRLPLLDAAERRQVVETFNDTAVPYPADGLIHQLFEQQVLADPHAPALLHNGESLSYGELNCRANRVAHALIAQGVGPDDRVAIGMERSTALIVSLLGVLKAGAAYVPLDPTYPAERLAYMLRDSAPSAVLTQASLQAHWASSGVPVLVLDRDGLSSQLAAHAEHNPVVTGLGSRNLACLMYTSGSTGTPKGVMLEHRSVLRLVINNRFAPIARQDVVAHAANIAFDAATWEVWSGLLHGARVLLIDQADLLEPGRLLQALVAGQTTVAFLTVSLFNQYADVLAPIMPQFRHLLIGGEAVDARTVRRVLAATPPQRLVNAYGPTETTTLATSHAIESVADTAVSIPIGRPIANTHIYILDRHGEPVPIGVSGEIYIGGPGVARGYWNRPELTAERFPRDPFVNDAQARMYKTGDLGRWLPDGTIEYLGRNDFQVKIRGFRIELGEIEAKLAQQAQVRDAVVIAREDVPGDKRLVAYLTMQDGQSLSAAALRDALAQELPGYMLPSAFVQLEQLPLTPNGKLDRKALPVPDQQAVATRAYEAPIGEVEQTIAEIWQALLGLERVGRNDHFFQLGGHSLLAVQMIARLRKALGVEVTLRDLFVHACLQDLAQAAAQAAGAELAEIRVADRSQALPLSWPQQRLWFIDQFDPAASASYHIPAALRLRGQLDRAALSAALSRIVARHEILRTVFASRDGQAIQVIREAQPFDLRVQDLRTHADIDAAISRLSAAEAGAPFDLSSGPLLRGTLLQRADDDHILLLTQHHIVSDGWSVHVLVREVSALYEAYCQGHPDPLPALPIQYADYAVWQHDEAQRALLRTQAAYWKTQLDGAPTLLSLPTDRPRPAVQSHAGAQLTWTLDTDAEQALRTLGQQHDTTLFMTALAAWSIVLSRWSGQGEVVIGTPVANRQRSELEPLLGFFVNTLALRIRLDDAPTVESLLARIRAQSIDAYAHQDLPFEQLVEVLQPPRSLSHSPVFQVSLAVNNTPDGVLDLPGLCVEVLEQDGAAAHFDITLSLHEAKGRLVGQLSYASDLFEQSSIERMARHFMQVLRGMVVGVHQPVDRLPLLDEQECRQLLAQQSTATPELSTPALPVHALFEQQVQRTPDAIALSDDQQSLTYAQLNAQANRLAHALIARGVTPNDRVALGVERSVAMVVGILGILKAGAGYVPLDPSYPAERLAYLLQDSAPALLLTQASLQAVWPGRVPVLQLDDPSVLTGQAAHNPLVDGFGVEQLAYVIYTSGSTGMPKGVMVAHRSLSNYVQHAVHDYLGEHIAGAVVSSPLSFDATVTTLLPPLLAGKPVLLLADGERSLPQLSARLFAAGPGWLFKITPAHLDALSYLPEAAAVDAGGAMGEAAHCIVVGGEQLSLATLRRWKHKLLPAATFVNEYGPTETTVGCSAWRLSDAAVLDALEGVAAPIGGPIGHARLYVLNEGLQWQPAGSVGELYIGGAGVTLGYLGRAALTAERFVRDPFAGDPAARMYRSGDLVRYRADGELEFLGRRDGQIKLRGFRIEPGEIEAALTGCDGVHEAAVIAREDVPGDKRLVAYVTSRDGQPLSMELLRDALARQLPEYMLPSAFVQLEQLPLTANGKLNRQALPAPDQQAAATREYEAPQGELEQAIAAVWQELLGVARVGRADHFFELGGHSLLAVQMIARLRQQGWPASVKMVFAAPGLAALASHINDHASSADSEAPVPPNLIAATSMAITPAMLPLVELSQEAIDRIVAGTPGGVANIQDIYPLSPLQEGMLFHHLLEAQGDAYLLQVVLAFEQRERLDAFLAAMQQVIERHDMLRSAVHWQGLARPVQVVQRHAALPVEELQLPGVKHPETELLEHTDPHHVRLDLSHAPLLRAFVTKNPHNGEWLLGLLHHHLIGDHVTLEIMLQEIQAILQHQVERLPRPVPYRNFIAQALRVPASVHEAYFREQLADVEEPTCLFDVANVHADGHALREERLSLDRALSLRVRETARLHGVSTAVLFHVAWARVLACCTGQDDVVFGTVLAGRYQASEAIERTLGLFINTLPLRVALAGRSVQHVMQETYRRLSTLLAHEQAPLALAQRCSGVASNRPLFNSLLNYRHSAAVPSDPSGLWQGMRTVHAQERTNYPVILSVDDLGEDFGLVAQCASEIDPARLTGYMETVVRGLVDALQAQDEQPMHALSALGAAERHQLLENLNATAAPYPADALIHRLFEQQAERSPQAIAVVFEDQSLTYAQLNAQANRLAHRLIEEGTRPGDCVVTLLERSAALVIAQLAILKAGATYVPIDPQAPATRQAWIIADCAARRILTDAAGTVPAGIDVPVIVIAAATDDSASSANPKLALSSEMAAYVMYTSGSTGQPKGVLVPHRGVNRLIINNGYASFEATDRIAWLGNPAFDISTLEVWAPLLHGARLVVVTYACVLQPSLFRALLEEQAVTVLHLTAGLFSQMADSLGDALARLRLLLVGGDAVDVATVARVLERYRPQHLLHCYGPTESTTFATTCEISELDPSAHRLPIGRPIANTRIYLLDAHGQPVPMGVAGELHVGGAGVALGYLNRPELTAERFLPDPFSAQTDARMYRTGDLARYLPYGKLEFLGRNDHQVKIRGYRIEPGEIEARLAEHPAIREAVVIAREDTPGDKRLVAYLVAHDETGAAETLAASLRAHLSAHLPEYMLPSAFVPLQQLPLTPNGKLDRRALPAPDQHAVIARAYAAPQGQLECVIAGIWQTLLGLERVGRHDHFFELGGHSLMIVSMIEGLRREGWTANVKMVFASPSLAALAAEMSANLAQGGEELPVPANLIPADSTVITPAMLPLVDLSQEAIDRIVAATPGGAANIQDIYPLSPLQEGMLFHHLLESEGDAYLLQTLLAFDRRDRLDAFLDAMQQVIDRHDVLRSAMHWQGLARPVQVVHRHASLPVEQLSLQGGEAELLAHTDPRRIRMDLAQAPLLRAVVTPDPRSGGWLLALLHHHMAIDHVALEIMVQEIQTILQQRPERLAAPAPYRNFIAQVLRVPPAVHEAYFREQLGDIEAPTCLFGVMNVHANGSGMREERLSLDQNLARRVRESARAQGVSTAVLFHVAWAQVLACCTGQEDVVFGTILAGRSQGGEAADRTLGLFINTLPLRVALAGRSVRQLVQETYRHLSALLTHEQAPLALAQRCSSVAADLPLFNALLNYRHMQAQLPAEAELWRGVRAMHSQERSNYPVNMSVNDLGEGFDLIAQCADPIDPLRLMGYLCTVMHGLVDALQIPEERPMHAISLLDAAERRRVIESFNATEAPYPADGLIHQVFEQHASTQPDAIALVHNGKSLSYAELNRRANQVAHVLIAQGVRHDDRVAIGMQRGIALIVGLLGILKAGGAYVPLDPAYPPERLAYMLRDSAPLVVLTQASLQAHWAPSGAPVLILDDDGSLREHATALSHNPTVGGLTSRHLAYIMYTSGSTGQPKGVMIEHRGVLRLVINNCLSYLAADDVVVHAAKIAFDGSTWEIWSALLNGAQLLLIDESTLLEPAAFAQTLLDGKATSLFLTTALFGRYTEALAPVLPQLRHLQFAGEAADVRAVRRVLASSPPQQLVNAYGPTEITAAATSFEIKAMPAEESAVPIGPPISNTRVYILDRHGEPVPIGVCGELHLGGPGVARGYWNRPDLTAERFLADPFVADPQARMYKSGDLGRWLSNGDIEYLGRNDFQVKIRGFRIELGEIEAKLLQQPNVRDALVIAREDVPGDKRLVAYLTSQDGQALSGASLRDALAKELAEYMLPAAFVQLERLPLTPNGKLERKALPAPDQYAVPMREYEAPQGELEQAIAIIWQELLGLAQVGRHDRFFELGGHSLLAMQMSTRLRERLGVELPLRTLFAHPTPADIAAAIAQPVAGMPQDITAIRRQGAKRPLFLVHPGGGEVGYAAALASWLDADVPLYGFAAQGLLEGEAPLQTAHDMARRYVQAMRRIQPEGPYRLIGYSSGGVIAYEMASQLVGADTEVEFVGLIDTLSDYRHTDPEQLLELDEMAALLWLIREAPDDVRQHAAQLAEEGDCEALVRYIQQSGSAPDMAQMEPALVRRTLAVIQGTCRAIYHYRPATLPVPVTIFHARAMQRTDPAIGWGQWVPPELLQVVAVDGNHTSLMEEPHIRGLGDAISAALAASERSGRPYAEMRYQPRIDIQSGKRGAIPLFCIPGAGASVAMFHELSQTLSQDIPVYGLQPRGLDGEMVPYADVGCTARAYIRAIKDAQPSGPYQLLGHSFGGWVGFEIALQLAASGDEVAGLYLLDSRAPREDWDGQVRRLRTLMKLVELYDMRLDTPLPLTEQQLRGLDTADQLAALHRALVHAGILHSRTPASVLHGVVRVMEANLATDYLPDTVYPGPVHLFSADDARHDKQQRADAWRVHAPALHHHPLPGNHVSILTGERVAVLGRWLGAHLIQPRRSVEDALAYTSDL</sequence>
<keyword evidence="2" id="KW-0596">Phosphopantetheine</keyword>
<feature type="domain" description="Carrier" evidence="4">
    <location>
        <begin position="3167"/>
        <end position="3241"/>
    </location>
</feature>